<dbReference type="EMBL" id="JAVDWH010000001">
    <property type="protein sequence ID" value="MDR7087343.1"/>
    <property type="molecule type" value="Genomic_DNA"/>
</dbReference>
<accession>A0ABU1UQC2</accession>
<keyword evidence="3" id="KW-1185">Reference proteome</keyword>
<keyword evidence="1" id="KW-0812">Transmembrane</keyword>
<keyword evidence="1" id="KW-0472">Membrane</keyword>
<proteinExistence type="predicted"/>
<evidence type="ECO:0000256" key="1">
    <source>
        <dbReference type="SAM" id="Phobius"/>
    </source>
</evidence>
<dbReference type="Proteomes" id="UP001257739">
    <property type="component" value="Unassembled WGS sequence"/>
</dbReference>
<organism evidence="2 3">
    <name type="scientific">Aeromicrobium panaciterrae</name>
    <dbReference type="NCBI Taxonomy" id="363861"/>
    <lineage>
        <taxon>Bacteria</taxon>
        <taxon>Bacillati</taxon>
        <taxon>Actinomycetota</taxon>
        <taxon>Actinomycetes</taxon>
        <taxon>Propionibacteriales</taxon>
        <taxon>Nocardioidaceae</taxon>
        <taxon>Aeromicrobium</taxon>
    </lineage>
</organism>
<gene>
    <name evidence="2" type="ORF">J2X11_002182</name>
</gene>
<dbReference type="RefSeq" id="WP_309970793.1">
    <property type="nucleotide sequence ID" value="NZ_JAVDWH010000001.1"/>
</dbReference>
<name>A0ABU1UQC2_9ACTN</name>
<sequence>MSTGLEPFEIRRRVKLFALLGLLSLASAAGFGWLAYDRSEPLLWVPAALLAMLGLIHLRGTSDARAPLFVADDHGVRLRGREGWVGLLWSEMAEIRIERRAGRHDPRVKVVSKDGTRFYTSPLGLATDTSPGEAEVQLARRRPAAAY</sequence>
<evidence type="ECO:0008006" key="4">
    <source>
        <dbReference type="Google" id="ProtNLM"/>
    </source>
</evidence>
<evidence type="ECO:0000313" key="2">
    <source>
        <dbReference type="EMBL" id="MDR7087343.1"/>
    </source>
</evidence>
<feature type="transmembrane region" description="Helical" evidence="1">
    <location>
        <begin position="42"/>
        <end position="58"/>
    </location>
</feature>
<evidence type="ECO:0000313" key="3">
    <source>
        <dbReference type="Proteomes" id="UP001257739"/>
    </source>
</evidence>
<comment type="caution">
    <text evidence="2">The sequence shown here is derived from an EMBL/GenBank/DDBJ whole genome shotgun (WGS) entry which is preliminary data.</text>
</comment>
<reference evidence="2 3" key="1">
    <citation type="submission" date="2023-07" db="EMBL/GenBank/DDBJ databases">
        <title>Sorghum-associated microbial communities from plants grown in Nebraska, USA.</title>
        <authorList>
            <person name="Schachtman D."/>
        </authorList>
    </citation>
    <scope>NUCLEOTIDE SEQUENCE [LARGE SCALE GENOMIC DNA]</scope>
    <source>
        <strain evidence="2 3">BE248</strain>
    </source>
</reference>
<keyword evidence="1" id="KW-1133">Transmembrane helix</keyword>
<feature type="transmembrane region" description="Helical" evidence="1">
    <location>
        <begin position="16"/>
        <end position="36"/>
    </location>
</feature>
<protein>
    <recommendedName>
        <fullName evidence="4">PH domain-containing protein</fullName>
    </recommendedName>
</protein>